<evidence type="ECO:0000256" key="2">
    <source>
        <dbReference type="ARBA" id="ARBA00023002"/>
    </source>
</evidence>
<keyword evidence="2" id="KW-0560">Oxidoreductase</keyword>
<gene>
    <name evidence="3" type="ORF">AN218_04030</name>
</gene>
<protein>
    <submittedName>
        <fullName evidence="3">Short-chain dehydrogenase</fullName>
    </submittedName>
</protein>
<dbReference type="InterPro" id="IPR002347">
    <property type="entry name" value="SDR_fam"/>
</dbReference>
<dbReference type="NCBIfam" id="NF004713">
    <property type="entry name" value="PRK06057.1"/>
    <property type="match status" value="1"/>
</dbReference>
<comment type="similarity">
    <text evidence="1">Belongs to the short-chain dehydrogenases/reductases (SDR) family.</text>
</comment>
<dbReference type="SUPFAM" id="SSF51735">
    <property type="entry name" value="NAD(P)-binding Rossmann-fold domains"/>
    <property type="match status" value="1"/>
</dbReference>
<dbReference type="PRINTS" id="PR00081">
    <property type="entry name" value="GDHRDH"/>
</dbReference>
<dbReference type="GO" id="GO:0016491">
    <property type="term" value="F:oxidoreductase activity"/>
    <property type="evidence" value="ECO:0007669"/>
    <property type="project" value="UniProtKB-KW"/>
</dbReference>
<proteinExistence type="inferred from homology"/>
<dbReference type="PATRIC" id="fig|518642.10.peg.7030"/>
<organism evidence="3 4">
    <name type="scientific">Streptomyces nanshensis</name>
    <dbReference type="NCBI Taxonomy" id="518642"/>
    <lineage>
        <taxon>Bacteria</taxon>
        <taxon>Bacillati</taxon>
        <taxon>Actinomycetota</taxon>
        <taxon>Actinomycetes</taxon>
        <taxon>Kitasatosporales</taxon>
        <taxon>Streptomycetaceae</taxon>
        <taxon>Streptomyces</taxon>
    </lineage>
</organism>
<dbReference type="PANTHER" id="PTHR43180:SF66">
    <property type="entry name" value="SHORT-CHAIN DEHYDROGENASE_REDUCTASE FAMILY PROTEIN"/>
    <property type="match status" value="1"/>
</dbReference>
<dbReference type="PANTHER" id="PTHR43180">
    <property type="entry name" value="3-OXOACYL-(ACYL-CARRIER-PROTEIN) REDUCTASE (AFU_ORTHOLOGUE AFUA_6G11210)"/>
    <property type="match status" value="1"/>
</dbReference>
<dbReference type="Gene3D" id="3.40.50.720">
    <property type="entry name" value="NAD(P)-binding Rossmann-like Domain"/>
    <property type="match status" value="1"/>
</dbReference>
<dbReference type="EMBL" id="LJGW01000081">
    <property type="protein sequence ID" value="OEV13354.1"/>
    <property type="molecule type" value="Genomic_DNA"/>
</dbReference>
<dbReference type="Proteomes" id="UP000176005">
    <property type="component" value="Unassembled WGS sequence"/>
</dbReference>
<dbReference type="NCBIfam" id="NF005559">
    <property type="entry name" value="PRK07231.1"/>
    <property type="match status" value="1"/>
</dbReference>
<dbReference type="CDD" id="cd05233">
    <property type="entry name" value="SDR_c"/>
    <property type="match status" value="1"/>
</dbReference>
<dbReference type="InterPro" id="IPR036291">
    <property type="entry name" value="NAD(P)-bd_dom_sf"/>
</dbReference>
<keyword evidence="4" id="KW-1185">Reference proteome</keyword>
<reference evidence="3 4" key="1">
    <citation type="journal article" date="2016" name="Front. Microbiol.">
        <title>Comparative Genomics Analysis of Streptomyces Species Reveals Their Adaptation to the Marine Environment and Their Diversity at the Genomic Level.</title>
        <authorList>
            <person name="Tian X."/>
            <person name="Zhang Z."/>
            <person name="Yang T."/>
            <person name="Chen M."/>
            <person name="Li J."/>
            <person name="Chen F."/>
            <person name="Yang J."/>
            <person name="Li W."/>
            <person name="Zhang B."/>
            <person name="Zhang Z."/>
            <person name="Wu J."/>
            <person name="Zhang C."/>
            <person name="Long L."/>
            <person name="Xiao J."/>
        </authorList>
    </citation>
    <scope>NUCLEOTIDE SEQUENCE [LARGE SCALE GENOMIC DNA]</scope>
    <source>
        <strain evidence="3 4">SCSIO 10429</strain>
    </source>
</reference>
<name>A0A1E7LB16_9ACTN</name>
<evidence type="ECO:0000313" key="4">
    <source>
        <dbReference type="Proteomes" id="UP000176005"/>
    </source>
</evidence>
<accession>A0A1E7LB16</accession>
<dbReference type="RefSeq" id="WP_070015221.1">
    <property type="nucleotide sequence ID" value="NZ_LJGW01000081.1"/>
</dbReference>
<dbReference type="PRINTS" id="PR00080">
    <property type="entry name" value="SDRFAMILY"/>
</dbReference>
<comment type="caution">
    <text evidence="3">The sequence shown here is derived from an EMBL/GenBank/DDBJ whole genome shotgun (WGS) entry which is preliminary data.</text>
</comment>
<dbReference type="AlphaFoldDB" id="A0A1E7LB16"/>
<sequence>MTEPLTDPGAAASDCRRLTGRTAVVTGAGSGIGLASALRLASEGARVVCADVDGERGKAAAEETGGVYVETDVTDAAQVEALFRTAYETYGSVDIAFNNAGISPPDDDSILSTGMDAWQRVQQVNLTSVYLCCKHVIPYMQRQGRGSIINTASFVAVLGAATSQISYTASKGGVLAMSRELGVQFAREGIRVNALCPGPVNTPLLKELFAKDPERAQRRLVHVPPGRFAEPEEIAAAVAFLASDDASFVNAADFMVDGGISGAYVTPV</sequence>
<evidence type="ECO:0000313" key="3">
    <source>
        <dbReference type="EMBL" id="OEV13354.1"/>
    </source>
</evidence>
<evidence type="ECO:0000256" key="1">
    <source>
        <dbReference type="ARBA" id="ARBA00006484"/>
    </source>
</evidence>
<dbReference type="Pfam" id="PF13561">
    <property type="entry name" value="adh_short_C2"/>
    <property type="match status" value="1"/>
</dbReference>
<dbReference type="FunFam" id="3.40.50.720:FF:000084">
    <property type="entry name" value="Short-chain dehydrogenase reductase"/>
    <property type="match status" value="1"/>
</dbReference>